<dbReference type="RefSeq" id="WP_147150200.1">
    <property type="nucleotide sequence ID" value="NZ_BKAJ01000055.1"/>
</dbReference>
<protein>
    <recommendedName>
        <fullName evidence="4">DUF3987 domain-containing protein</fullName>
    </recommendedName>
</protein>
<dbReference type="Proteomes" id="UP000321058">
    <property type="component" value="Unassembled WGS sequence"/>
</dbReference>
<accession>A0A512NB03</accession>
<dbReference type="AlphaFoldDB" id="A0A512NB03"/>
<evidence type="ECO:0000256" key="1">
    <source>
        <dbReference type="SAM" id="MobiDB-lite"/>
    </source>
</evidence>
<reference evidence="2 3" key="1">
    <citation type="submission" date="2019-07" db="EMBL/GenBank/DDBJ databases">
        <title>Whole genome shotgun sequence of Reyranella soli NBRC 108950.</title>
        <authorList>
            <person name="Hosoyama A."/>
            <person name="Uohara A."/>
            <person name="Ohji S."/>
            <person name="Ichikawa N."/>
        </authorList>
    </citation>
    <scope>NUCLEOTIDE SEQUENCE [LARGE SCALE GENOMIC DNA]</scope>
    <source>
        <strain evidence="2 3">NBRC 108950</strain>
    </source>
</reference>
<comment type="caution">
    <text evidence="2">The sequence shown here is derived from an EMBL/GenBank/DDBJ whole genome shotgun (WGS) entry which is preliminary data.</text>
</comment>
<evidence type="ECO:0008006" key="4">
    <source>
        <dbReference type="Google" id="ProtNLM"/>
    </source>
</evidence>
<dbReference type="Pfam" id="PF13148">
    <property type="entry name" value="DUF3987"/>
    <property type="match status" value="2"/>
</dbReference>
<proteinExistence type="predicted"/>
<evidence type="ECO:0000313" key="2">
    <source>
        <dbReference type="EMBL" id="GEP56122.1"/>
    </source>
</evidence>
<gene>
    <name evidence="2" type="ORF">RSO01_32880</name>
</gene>
<dbReference type="InterPro" id="IPR025048">
    <property type="entry name" value="DUF3987"/>
</dbReference>
<name>A0A512NB03_9HYPH</name>
<evidence type="ECO:0000313" key="3">
    <source>
        <dbReference type="Proteomes" id="UP000321058"/>
    </source>
</evidence>
<dbReference type="EMBL" id="BKAJ01000055">
    <property type="protein sequence ID" value="GEP56122.1"/>
    <property type="molecule type" value="Genomic_DNA"/>
</dbReference>
<organism evidence="2 3">
    <name type="scientific">Reyranella soli</name>
    <dbReference type="NCBI Taxonomy" id="1230389"/>
    <lineage>
        <taxon>Bacteria</taxon>
        <taxon>Pseudomonadati</taxon>
        <taxon>Pseudomonadota</taxon>
        <taxon>Alphaproteobacteria</taxon>
        <taxon>Hyphomicrobiales</taxon>
        <taxon>Reyranellaceae</taxon>
        <taxon>Reyranella</taxon>
    </lineage>
</organism>
<sequence length="474" mass="52954">MPNHTLHWVSRATEWSEPDLSILDNSRDVVPPVPLDLVSEPWRKWIVDTASATGAPQDYVLQTVLAGVAGVCGAGVRVHVTPAWTEPLVMWLAMVGEASTGKSAALAPMRRLLGTIEQERCLRDEERRATHAEQVKQGREDWPFVPSRVVMTDTGLQAAAQTVTGNRRGVLLWRDLPKVWFGDDCVDDKECAAWLEAWTAGPLTVERSRLPALDLASFPVSVLQTMWPDSLKAALLEGDKSLPIRFLYVWPGPQDHRALAGLDPVRDDEVLERLRRLSSLARTPDDPCELRFDERGVKALDRFLTDLHAARQSAEGLEAAWLGKSRAFIVRLAGILELLGMTGGPRGRPGAIGSEQVDAAVALWRGYFWPHARAVFDSAELSDHKRRVRRVARWLRDTRLPTVSRREISRRALSQAATADETEHVLQRLHYLGYVQPDPAYRDKSGRPSTHWLVNPALTEQKSGSETSEIQKSR</sequence>
<keyword evidence="3" id="KW-1185">Reference proteome</keyword>
<feature type="compositionally biased region" description="Polar residues" evidence="1">
    <location>
        <begin position="458"/>
        <end position="468"/>
    </location>
</feature>
<feature type="region of interest" description="Disordered" evidence="1">
    <location>
        <begin position="443"/>
        <end position="474"/>
    </location>
</feature>
<dbReference type="OrthoDB" id="5453446at2"/>